<name>A0ABU1GXG7_9GAMM</name>
<evidence type="ECO:0000313" key="1">
    <source>
        <dbReference type="EMBL" id="MDR5896256.1"/>
    </source>
</evidence>
<proteinExistence type="predicted"/>
<evidence type="ECO:0000313" key="2">
    <source>
        <dbReference type="Proteomes" id="UP001269375"/>
    </source>
</evidence>
<reference evidence="1 2" key="1">
    <citation type="submission" date="2023-04" db="EMBL/GenBank/DDBJ databases">
        <title>A long-awaited taxogenomic arrangement of the family Halomonadaceae.</title>
        <authorList>
            <person name="De La Haba R."/>
            <person name="Chuvochina M."/>
            <person name="Wittouck S."/>
            <person name="Arahal D.R."/>
            <person name="Sanchez-Porro C."/>
            <person name="Hugenholtz P."/>
            <person name="Ventosa A."/>
        </authorList>
    </citation>
    <scope>NUCLEOTIDE SEQUENCE [LARGE SCALE GENOMIC DNA]</scope>
    <source>
        <strain evidence="1 2">DSM 22428</strain>
    </source>
</reference>
<gene>
    <name evidence="1" type="ORF">QC825_09245</name>
</gene>
<protein>
    <submittedName>
        <fullName evidence="1">Uncharacterized protein</fullName>
    </submittedName>
</protein>
<organism evidence="1 2">
    <name type="scientific">Larsenimonas suaedae</name>
    <dbReference type="NCBI Taxonomy" id="1851019"/>
    <lineage>
        <taxon>Bacteria</taxon>
        <taxon>Pseudomonadati</taxon>
        <taxon>Pseudomonadota</taxon>
        <taxon>Gammaproteobacteria</taxon>
        <taxon>Oceanospirillales</taxon>
        <taxon>Halomonadaceae</taxon>
        <taxon>Larsenimonas</taxon>
    </lineage>
</organism>
<dbReference type="RefSeq" id="WP_251594765.1">
    <property type="nucleotide sequence ID" value="NZ_JAMLJI010000004.1"/>
</dbReference>
<dbReference type="EMBL" id="JARWAO010000004">
    <property type="protein sequence ID" value="MDR5896256.1"/>
    <property type="molecule type" value="Genomic_DNA"/>
</dbReference>
<dbReference type="Proteomes" id="UP001269375">
    <property type="component" value="Unassembled WGS sequence"/>
</dbReference>
<accession>A0ABU1GXG7</accession>
<sequence length="155" mass="17897">MKYLLVFIAVILWCATIYTFAVTKRHCAYSHVYGKDLCLVAKTLAEREREDDRPIQFDPDIHVRHVHARDSTLSFDAHMNETKQDIIARIWGYPVRQEKVDTFLAGHLSYGICHYAANDWLKTFLANKGTAAYHVLDRNGQSIGETTLTRLRCPR</sequence>
<keyword evidence="2" id="KW-1185">Reference proteome</keyword>
<comment type="caution">
    <text evidence="1">The sequence shown here is derived from an EMBL/GenBank/DDBJ whole genome shotgun (WGS) entry which is preliminary data.</text>
</comment>